<gene>
    <name evidence="5" type="ORF">PSTT_11539</name>
</gene>
<comment type="caution">
    <text evidence="5">The sequence shown here is derived from an EMBL/GenBank/DDBJ whole genome shotgun (WGS) entry which is preliminary data.</text>
</comment>
<dbReference type="InterPro" id="IPR038551">
    <property type="entry name" value="Ribosomal_eS26_sf"/>
</dbReference>
<keyword evidence="6" id="KW-1185">Reference proteome</keyword>
<evidence type="ECO:0000313" key="6">
    <source>
        <dbReference type="Proteomes" id="UP000239156"/>
    </source>
</evidence>
<dbReference type="VEuPathDB" id="FungiDB:PSHT_10112"/>
<dbReference type="PANTHER" id="PTHR12538">
    <property type="entry name" value="40S RIBOSOMAL PROTEIN S26"/>
    <property type="match status" value="1"/>
</dbReference>
<dbReference type="GO" id="GO:0003735">
    <property type="term" value="F:structural constituent of ribosome"/>
    <property type="evidence" value="ECO:0007669"/>
    <property type="project" value="InterPro"/>
</dbReference>
<dbReference type="OrthoDB" id="10262653at2759"/>
<dbReference type="PROSITE" id="PS00733">
    <property type="entry name" value="RIBOSOMAL_S26E"/>
    <property type="match status" value="1"/>
</dbReference>
<dbReference type="PANTHER" id="PTHR12538:SF0">
    <property type="entry name" value="40S RIBOSOMAL PROTEIN S26"/>
    <property type="match status" value="1"/>
</dbReference>
<reference evidence="5" key="1">
    <citation type="submission" date="2017-12" db="EMBL/GenBank/DDBJ databases">
        <title>Gene loss provides genomic basis for host adaptation in cereal stripe rust fungi.</title>
        <authorList>
            <person name="Xia C."/>
        </authorList>
    </citation>
    <scope>NUCLEOTIDE SEQUENCE [LARGE SCALE GENOMIC DNA]</scope>
    <source>
        <strain evidence="5">93-210</strain>
    </source>
</reference>
<organism evidence="5 6">
    <name type="scientific">Puccinia striiformis</name>
    <dbReference type="NCBI Taxonomy" id="27350"/>
    <lineage>
        <taxon>Eukaryota</taxon>
        <taxon>Fungi</taxon>
        <taxon>Dikarya</taxon>
        <taxon>Basidiomycota</taxon>
        <taxon>Pucciniomycotina</taxon>
        <taxon>Pucciniomycetes</taxon>
        <taxon>Pucciniales</taxon>
        <taxon>Pucciniaceae</taxon>
        <taxon>Puccinia</taxon>
    </lineage>
</organism>
<sequence length="222" mass="24888">MFCVVTHSFRSSDLILPARGGREVVSGPVHPLSAAPRPLPARLRRQTPVVSSAAAPSTNQPFKVNNTTLQDGPYSALSLSLDHYYTWIVLPAYRFLMIVILVPVHLDEKKKKWRTQQVWPWTRQARPLLELFSIFTVRNMVESAAIRDLSDASVYTEYVLPKLYVKIHYCVSCAIHAHIVRVRSVSGRRNRAPPVRVRFNKDGKKVNPNAVAAVAAVTGPRA</sequence>
<dbReference type="GO" id="GO:0022627">
    <property type="term" value="C:cytosolic small ribosomal subunit"/>
    <property type="evidence" value="ECO:0007669"/>
    <property type="project" value="TreeGrafter"/>
</dbReference>
<dbReference type="GO" id="GO:0003729">
    <property type="term" value="F:mRNA binding"/>
    <property type="evidence" value="ECO:0007669"/>
    <property type="project" value="TreeGrafter"/>
</dbReference>
<evidence type="ECO:0000256" key="2">
    <source>
        <dbReference type="ARBA" id="ARBA00022980"/>
    </source>
</evidence>
<dbReference type="Pfam" id="PF01283">
    <property type="entry name" value="Ribosomal_S26e"/>
    <property type="match status" value="1"/>
</dbReference>
<dbReference type="InterPro" id="IPR047864">
    <property type="entry name" value="Ribosomal_eS26_CS"/>
</dbReference>
<accession>A0A2S4UZV0</accession>
<evidence type="ECO:0000256" key="1">
    <source>
        <dbReference type="ARBA" id="ARBA00008596"/>
    </source>
</evidence>
<name>A0A2S4UZV0_9BASI</name>
<keyword evidence="3 4" id="KW-0687">Ribonucleoprotein</keyword>
<dbReference type="VEuPathDB" id="FungiDB:PSTT_11539"/>
<dbReference type="GO" id="GO:0006412">
    <property type="term" value="P:translation"/>
    <property type="evidence" value="ECO:0007669"/>
    <property type="project" value="InterPro"/>
</dbReference>
<dbReference type="AlphaFoldDB" id="A0A2S4UZV0"/>
<proteinExistence type="inferred from homology"/>
<protein>
    <recommendedName>
        <fullName evidence="4">40S ribosomal protein S26</fullName>
    </recommendedName>
</protein>
<evidence type="ECO:0000313" key="5">
    <source>
        <dbReference type="EMBL" id="POW02798.1"/>
    </source>
</evidence>
<dbReference type="EMBL" id="PKSL01000136">
    <property type="protein sequence ID" value="POW02798.1"/>
    <property type="molecule type" value="Genomic_DNA"/>
</dbReference>
<keyword evidence="2 4" id="KW-0689">Ribosomal protein</keyword>
<comment type="similarity">
    <text evidence="1 4">Belongs to the eukaryotic ribosomal protein eS26 family.</text>
</comment>
<dbReference type="InterPro" id="IPR000892">
    <property type="entry name" value="Ribosomal_eS26"/>
</dbReference>
<evidence type="ECO:0000256" key="4">
    <source>
        <dbReference type="RuleBase" id="RU363128"/>
    </source>
</evidence>
<dbReference type="Gene3D" id="3.30.1740.20">
    <property type="entry name" value="Ribosomal protein S26e"/>
    <property type="match status" value="1"/>
</dbReference>
<dbReference type="Proteomes" id="UP000239156">
    <property type="component" value="Unassembled WGS sequence"/>
</dbReference>
<evidence type="ECO:0000256" key="3">
    <source>
        <dbReference type="ARBA" id="ARBA00023274"/>
    </source>
</evidence>